<name>A0ACC4DY30_PURLI</name>
<evidence type="ECO:0000313" key="1">
    <source>
        <dbReference type="EMBL" id="KAL3961267.1"/>
    </source>
</evidence>
<organism evidence="1 2">
    <name type="scientific">Purpureocillium lilacinum</name>
    <name type="common">Paecilomyces lilacinus</name>
    <dbReference type="NCBI Taxonomy" id="33203"/>
    <lineage>
        <taxon>Eukaryota</taxon>
        <taxon>Fungi</taxon>
        <taxon>Dikarya</taxon>
        <taxon>Ascomycota</taxon>
        <taxon>Pezizomycotina</taxon>
        <taxon>Sordariomycetes</taxon>
        <taxon>Hypocreomycetidae</taxon>
        <taxon>Hypocreales</taxon>
        <taxon>Ophiocordycipitaceae</taxon>
        <taxon>Purpureocillium</taxon>
    </lineage>
</organism>
<dbReference type="EMBL" id="JBGNUJ010000003">
    <property type="protein sequence ID" value="KAL3961267.1"/>
    <property type="molecule type" value="Genomic_DNA"/>
</dbReference>
<evidence type="ECO:0000313" key="2">
    <source>
        <dbReference type="Proteomes" id="UP001638806"/>
    </source>
</evidence>
<comment type="caution">
    <text evidence="1">The sequence shown here is derived from an EMBL/GenBank/DDBJ whole genome shotgun (WGS) entry which is preliminary data.</text>
</comment>
<dbReference type="Proteomes" id="UP001638806">
    <property type="component" value="Unassembled WGS sequence"/>
</dbReference>
<proteinExistence type="predicted"/>
<keyword evidence="2" id="KW-1185">Reference proteome</keyword>
<gene>
    <name evidence="1" type="ORF">ACCO45_002790</name>
</gene>
<sequence length="239" mass="27148">MAAQKDFWRDEGYPGFSKWMASSDDFLVLRRFGQLNVRVLLLMQDRIVRKEEELANIDAHGRLHGDDSKADSSSLRKEPLPEREAILDELKTMLHEYNEYILAFSQIKGWRSAQDRQVENIENWFYNHPYAIDSKEQEFAKSNQTQSGTTLYFSNTRFDAFVTFTVIAAGLMLLLGPMWWLQFVADPVKRLGIITGFVLLFTGLLASATVAKPFEVMAAAAAYTAVLMVFLQIGGSTSK</sequence>
<accession>A0ACC4DY30</accession>
<reference evidence="1" key="1">
    <citation type="submission" date="2024-12" db="EMBL/GenBank/DDBJ databases">
        <title>Comparative genomics and development of molecular markers within Purpureocillium lilacinum and among Purpureocillium species.</title>
        <authorList>
            <person name="Yeh Z.-Y."/>
            <person name="Ni N.-T."/>
            <person name="Lo P.-H."/>
            <person name="Mushyakhwo K."/>
            <person name="Lin C.-F."/>
            <person name="Nai Y.-S."/>
        </authorList>
    </citation>
    <scope>NUCLEOTIDE SEQUENCE</scope>
    <source>
        <strain evidence="1">NCHU-NPUST-175</strain>
    </source>
</reference>
<protein>
    <submittedName>
        <fullName evidence="1">Uncharacterized protein</fullName>
    </submittedName>
</protein>